<gene>
    <name evidence="7" type="ORF">SEPCBS119000_005829</name>
</gene>
<reference evidence="7 8" key="1">
    <citation type="submission" date="2024-01" db="EMBL/GenBank/DDBJ databases">
        <authorList>
            <person name="Allen C."/>
            <person name="Tagirdzhanova G."/>
        </authorList>
    </citation>
    <scope>NUCLEOTIDE SEQUENCE [LARGE SCALE GENOMIC DNA]</scope>
    <source>
        <strain evidence="7 8">CBS 119000</strain>
    </source>
</reference>
<comment type="subcellular location">
    <subcellularLocation>
        <location evidence="1">Membrane</location>
        <topology evidence="1">Multi-pass membrane protein</topology>
    </subcellularLocation>
</comment>
<dbReference type="SUPFAM" id="SSF103473">
    <property type="entry name" value="MFS general substrate transporter"/>
    <property type="match status" value="2"/>
</dbReference>
<evidence type="ECO:0000256" key="2">
    <source>
        <dbReference type="ARBA" id="ARBA00022692"/>
    </source>
</evidence>
<keyword evidence="8" id="KW-1185">Reference proteome</keyword>
<dbReference type="PANTHER" id="PTHR23501:SF3">
    <property type="entry name" value="MAJOR FACILITATOR SUPERFAMILY (MFS) PROFILE DOMAIN-CONTAINING PROTEIN"/>
    <property type="match status" value="1"/>
</dbReference>
<keyword evidence="2 5" id="KW-0812">Transmembrane</keyword>
<keyword evidence="3 5" id="KW-1133">Transmembrane helix</keyword>
<feature type="transmembrane region" description="Helical" evidence="5">
    <location>
        <begin position="226"/>
        <end position="248"/>
    </location>
</feature>
<evidence type="ECO:0000256" key="3">
    <source>
        <dbReference type="ARBA" id="ARBA00022989"/>
    </source>
</evidence>
<evidence type="ECO:0000313" key="8">
    <source>
        <dbReference type="Proteomes" id="UP001642502"/>
    </source>
</evidence>
<dbReference type="Gene3D" id="1.20.1250.20">
    <property type="entry name" value="MFS general substrate transporter like domains"/>
    <property type="match status" value="2"/>
</dbReference>
<feature type="transmembrane region" description="Helical" evidence="5">
    <location>
        <begin position="138"/>
        <end position="155"/>
    </location>
</feature>
<feature type="transmembrane region" description="Helical" evidence="5">
    <location>
        <begin position="345"/>
        <end position="363"/>
    </location>
</feature>
<feature type="transmembrane region" description="Helical" evidence="5">
    <location>
        <begin position="508"/>
        <end position="536"/>
    </location>
</feature>
<name>A0ABP0E009_9PEZI</name>
<dbReference type="Pfam" id="PF07690">
    <property type="entry name" value="MFS_1"/>
    <property type="match status" value="1"/>
</dbReference>
<accession>A0ABP0E009</accession>
<organism evidence="7 8">
    <name type="scientific">Sporothrix epigloea</name>
    <dbReference type="NCBI Taxonomy" id="1892477"/>
    <lineage>
        <taxon>Eukaryota</taxon>
        <taxon>Fungi</taxon>
        <taxon>Dikarya</taxon>
        <taxon>Ascomycota</taxon>
        <taxon>Pezizomycotina</taxon>
        <taxon>Sordariomycetes</taxon>
        <taxon>Sordariomycetidae</taxon>
        <taxon>Ophiostomatales</taxon>
        <taxon>Ophiostomataceae</taxon>
        <taxon>Sporothrix</taxon>
    </lineage>
</organism>
<dbReference type="InterPro" id="IPR011701">
    <property type="entry name" value="MFS"/>
</dbReference>
<feature type="transmembrane region" description="Helical" evidence="5">
    <location>
        <begin position="167"/>
        <end position="185"/>
    </location>
</feature>
<dbReference type="PANTHER" id="PTHR23501">
    <property type="entry name" value="MAJOR FACILITATOR SUPERFAMILY"/>
    <property type="match status" value="1"/>
</dbReference>
<feature type="transmembrane region" description="Helical" evidence="5">
    <location>
        <begin position="103"/>
        <end position="126"/>
    </location>
</feature>
<feature type="transmembrane region" description="Helical" evidence="5">
    <location>
        <begin position="314"/>
        <end position="333"/>
    </location>
</feature>
<proteinExistence type="predicted"/>
<feature type="transmembrane region" description="Helical" evidence="5">
    <location>
        <begin position="589"/>
        <end position="608"/>
    </location>
</feature>
<evidence type="ECO:0000256" key="1">
    <source>
        <dbReference type="ARBA" id="ARBA00004141"/>
    </source>
</evidence>
<protein>
    <recommendedName>
        <fullName evidence="6">Major facilitator superfamily (MFS) profile domain-containing protein</fullName>
    </recommendedName>
</protein>
<dbReference type="PROSITE" id="PS50850">
    <property type="entry name" value="MFS"/>
    <property type="match status" value="1"/>
</dbReference>
<dbReference type="InterPro" id="IPR020846">
    <property type="entry name" value="MFS_dom"/>
</dbReference>
<evidence type="ECO:0000259" key="6">
    <source>
        <dbReference type="PROSITE" id="PS50850"/>
    </source>
</evidence>
<keyword evidence="4 5" id="KW-0472">Membrane</keyword>
<comment type="caution">
    <text evidence="7">The sequence shown here is derived from an EMBL/GenBank/DDBJ whole genome shotgun (WGS) entry which is preliminary data.</text>
</comment>
<dbReference type="EMBL" id="CAWUON010000121">
    <property type="protein sequence ID" value="CAK7273772.1"/>
    <property type="molecule type" value="Genomic_DNA"/>
</dbReference>
<feature type="transmembrane region" description="Helical" evidence="5">
    <location>
        <begin position="450"/>
        <end position="469"/>
    </location>
</feature>
<sequence length="624" mass="67809">MRWLWFKEQPVHSVPVEHSDSPSAENTKADVENPVSVASVAPSLSQEEDSAQNGVKKIQNAVQSWSRLNIVSAYVFIWIILFADALQQSMAGALTPYVTSSFAGHSLTATTAVMASIIGGIAKLPLAKILDVWGRPQGFALSLALLDIGLIMMAACQGVNTYCAAQVFYWVGFNGLTYSLQIFIADTSALEYRALAFAFSTSPFMITTFAGGPLATAFLKGPGFRWAFGVFSVVMPLVCLPLMLLFIYKGRNNSSTKAMSPAPAPAAGGVLEAKSDEKKSAAVVAVEADNGNEEAEVHRTTLQSLRYYAIEFDIVGMLLCIAGLAFFLLPFSIYSYQALKWRSPLVLSFLVLGIVFLGLFVVYERFWAPKTLIPYSLMTDRTVLGSCVTSGAIFVSFFIWDNFFTSFLQVVSGLNMTQASYIANIYSLGTCFFSFIVGALVRTTGRFKWIALYFGVPVNIIGAGLMIHFRQPNTPIGFIVLCQILISFAGGAMVICDQMALMASVPHQYLAVGLALENMFANIGGGIGSSIASAIWTGVFPTRLAHYLPDLSALDRQLIYGDLSVQLSYKPGSPIRLGIESAYGDAQRMMLVVATCVMGIALFGVFVWRDLRVKDMNKAKIQAH</sequence>
<evidence type="ECO:0000313" key="7">
    <source>
        <dbReference type="EMBL" id="CAK7273772.1"/>
    </source>
</evidence>
<feature type="transmembrane region" description="Helical" evidence="5">
    <location>
        <begin position="383"/>
        <end position="400"/>
    </location>
</feature>
<dbReference type="Proteomes" id="UP001642502">
    <property type="component" value="Unassembled WGS sequence"/>
</dbReference>
<feature type="transmembrane region" description="Helical" evidence="5">
    <location>
        <begin position="65"/>
        <end position="83"/>
    </location>
</feature>
<feature type="transmembrane region" description="Helical" evidence="5">
    <location>
        <begin position="192"/>
        <end position="214"/>
    </location>
</feature>
<evidence type="ECO:0000256" key="5">
    <source>
        <dbReference type="SAM" id="Phobius"/>
    </source>
</evidence>
<feature type="transmembrane region" description="Helical" evidence="5">
    <location>
        <begin position="475"/>
        <end position="496"/>
    </location>
</feature>
<feature type="transmembrane region" description="Helical" evidence="5">
    <location>
        <begin position="420"/>
        <end position="441"/>
    </location>
</feature>
<evidence type="ECO:0000256" key="4">
    <source>
        <dbReference type="ARBA" id="ARBA00023136"/>
    </source>
</evidence>
<feature type="domain" description="Major facilitator superfamily (MFS) profile" evidence="6">
    <location>
        <begin position="73"/>
        <end position="612"/>
    </location>
</feature>
<dbReference type="InterPro" id="IPR036259">
    <property type="entry name" value="MFS_trans_sf"/>
</dbReference>